<sequence length="202" mass="20814">MNITVIGATGMVGSKVVAEAVKRGHQVTAVTRSGKNVEGAVSSVAADLTDTATVVDLINSSDATVIAVPTDRTGGSPQPVIDAHKAIIAAAPTKRIFVVGGAGSLIVGGIQLKDTPDFPPEYKSEPTAFSHVLDEYRASTGLDWTMISPAPTIAPGDAAESYQVADDSPAGEYVSNGTFAVAILDELEKPAHRGARFTVAER</sequence>
<dbReference type="Gene3D" id="3.40.50.720">
    <property type="entry name" value="NAD(P)-binding Rossmann-like Domain"/>
    <property type="match status" value="1"/>
</dbReference>
<evidence type="ECO:0000313" key="3">
    <source>
        <dbReference type="EMBL" id="AOZ47164.1"/>
    </source>
</evidence>
<dbReference type="Pfam" id="PF13460">
    <property type="entry name" value="NAD_binding_10"/>
    <property type="match status" value="1"/>
</dbReference>
<evidence type="ECO:0000313" key="4">
    <source>
        <dbReference type="Proteomes" id="UP000075221"/>
    </source>
</evidence>
<dbReference type="GeneID" id="88084448"/>
<proteinExistence type="predicted"/>
<dbReference type="GO" id="GO:0016646">
    <property type="term" value="F:oxidoreductase activity, acting on the CH-NH group of donors, NAD or NADP as acceptor"/>
    <property type="evidence" value="ECO:0007669"/>
    <property type="project" value="TreeGrafter"/>
</dbReference>
<dbReference type="AlphaFoldDB" id="A0A142KHW0"/>
<dbReference type="OrthoDB" id="3191258at2"/>
<protein>
    <submittedName>
        <fullName evidence="2">FMN reductase</fullName>
    </submittedName>
</protein>
<dbReference type="SUPFAM" id="SSF51735">
    <property type="entry name" value="NAD(P)-binding Rossmann-fold domains"/>
    <property type="match status" value="1"/>
</dbReference>
<gene>
    <name evidence="3" type="ORF">A8L58_11240</name>
    <name evidence="2" type="ORF">AXH35_09800</name>
</gene>
<dbReference type="RefSeq" id="WP_015072035.1">
    <property type="nucleotide sequence ID" value="NZ_CP013126.1"/>
</dbReference>
<reference evidence="2 4" key="2">
    <citation type="submission" date="2016-02" db="EMBL/GenBank/DDBJ databases">
        <title>Complete Genome Sequence of Propionibacterium acidipropionici ATCC 55737.</title>
        <authorList>
            <person name="Luna Flores C.H."/>
            <person name="Nielsen L.K."/>
            <person name="Marcellin E."/>
        </authorList>
    </citation>
    <scope>NUCLEOTIDE SEQUENCE [LARGE SCALE GENOMIC DNA]</scope>
    <source>
        <strain evidence="2 4">ATCC 55737</strain>
    </source>
</reference>
<evidence type="ECO:0000313" key="2">
    <source>
        <dbReference type="EMBL" id="AMS05698.1"/>
    </source>
</evidence>
<dbReference type="Proteomes" id="UP000178666">
    <property type="component" value="Chromosome"/>
</dbReference>
<dbReference type="Proteomes" id="UP000075221">
    <property type="component" value="Chromosome"/>
</dbReference>
<dbReference type="OMA" id="LQIMHAH"/>
<evidence type="ECO:0000313" key="5">
    <source>
        <dbReference type="Proteomes" id="UP000178666"/>
    </source>
</evidence>
<dbReference type="EMBL" id="CP015970">
    <property type="protein sequence ID" value="AOZ47164.1"/>
    <property type="molecule type" value="Genomic_DNA"/>
</dbReference>
<reference evidence="3 5" key="1">
    <citation type="journal article" date="2016" name="Plant Dis.">
        <title>Improved production of propionic acid using genome shuffling.</title>
        <authorList>
            <person name="Luna-Flores C.H."/>
            <person name="Palfreyman R.W."/>
            <person name="Kromer J.O."/>
            <person name="Nielsen L.K."/>
            <person name="Marcellin E."/>
        </authorList>
    </citation>
    <scope>NUCLEOTIDE SEQUENCE [LARGE SCALE GENOMIC DNA]</scope>
    <source>
        <strain evidence="3 5">F3E8</strain>
    </source>
</reference>
<accession>A0A142KHW0</accession>
<evidence type="ECO:0000259" key="1">
    <source>
        <dbReference type="Pfam" id="PF13460"/>
    </source>
</evidence>
<keyword evidence="5" id="KW-1185">Reference proteome</keyword>
<dbReference type="KEGG" id="aaci:ASQ49_05295"/>
<dbReference type="InterPro" id="IPR051606">
    <property type="entry name" value="Polyketide_Oxido-like"/>
</dbReference>
<dbReference type="InterPro" id="IPR016040">
    <property type="entry name" value="NAD(P)-bd_dom"/>
</dbReference>
<feature type="domain" description="NAD(P)-binding" evidence="1">
    <location>
        <begin position="7"/>
        <end position="190"/>
    </location>
</feature>
<dbReference type="EMBL" id="CP014352">
    <property type="protein sequence ID" value="AMS05698.1"/>
    <property type="molecule type" value="Genomic_DNA"/>
</dbReference>
<name>A0A142KHW0_9ACTN</name>
<organism evidence="2 4">
    <name type="scientific">Acidipropionibacterium acidipropionici</name>
    <dbReference type="NCBI Taxonomy" id="1748"/>
    <lineage>
        <taxon>Bacteria</taxon>
        <taxon>Bacillati</taxon>
        <taxon>Actinomycetota</taxon>
        <taxon>Actinomycetes</taxon>
        <taxon>Propionibacteriales</taxon>
        <taxon>Propionibacteriaceae</taxon>
        <taxon>Acidipropionibacterium</taxon>
    </lineage>
</organism>
<dbReference type="PANTHER" id="PTHR43355:SF2">
    <property type="entry name" value="FLAVIN REDUCTASE (NADPH)"/>
    <property type="match status" value="1"/>
</dbReference>
<dbReference type="InterPro" id="IPR036291">
    <property type="entry name" value="NAD(P)-bd_dom_sf"/>
</dbReference>
<dbReference type="PANTHER" id="PTHR43355">
    <property type="entry name" value="FLAVIN REDUCTASE (NADPH)"/>
    <property type="match status" value="1"/>
</dbReference>